<dbReference type="FunFam" id="1.20.1070.10:FF:000033">
    <property type="entry name" value="Vomeronasal type-1 receptor"/>
    <property type="match status" value="1"/>
</dbReference>
<dbReference type="GO" id="GO:0019236">
    <property type="term" value="P:response to pheromone"/>
    <property type="evidence" value="ECO:0007669"/>
    <property type="project" value="UniProtKB-KW"/>
</dbReference>
<dbReference type="Ensembl" id="ENSOGAT00000025151.1">
    <property type="protein sequence ID" value="ENSOGAP00000015552.1"/>
    <property type="gene ID" value="ENSOGAG00000033168.1"/>
</dbReference>
<keyword evidence="9 13" id="KW-0472">Membrane</keyword>
<reference evidence="15" key="2">
    <citation type="submission" date="2025-08" db="UniProtKB">
        <authorList>
            <consortium name="Ensembl"/>
        </authorList>
    </citation>
    <scope>IDENTIFICATION</scope>
</reference>
<comment type="function">
    <text evidence="1">Putative pheromone receptor.</text>
</comment>
<evidence type="ECO:0000313" key="16">
    <source>
        <dbReference type="Proteomes" id="UP000005225"/>
    </source>
</evidence>
<keyword evidence="8 13" id="KW-0297">G-protein coupled receptor</keyword>
<feature type="transmembrane region" description="Helical" evidence="13">
    <location>
        <begin position="224"/>
        <end position="253"/>
    </location>
</feature>
<accession>H0XHG2</accession>
<dbReference type="Gene3D" id="1.20.1070.10">
    <property type="entry name" value="Rhodopsin 7-helix transmembrane proteins"/>
    <property type="match status" value="1"/>
</dbReference>
<dbReference type="InParanoid" id="H0XHG2"/>
<evidence type="ECO:0000256" key="13">
    <source>
        <dbReference type="RuleBase" id="RU364061"/>
    </source>
</evidence>
<dbReference type="CDD" id="cd13949">
    <property type="entry name" value="7tm_V1R_pheromone"/>
    <property type="match status" value="1"/>
</dbReference>
<keyword evidence="5 13" id="KW-0589">Pheromone response</keyword>
<dbReference type="PRINTS" id="PR01534">
    <property type="entry name" value="VOMERONASL1R"/>
</dbReference>
<keyword evidence="12 13" id="KW-0807">Transducer</keyword>
<evidence type="ECO:0000256" key="12">
    <source>
        <dbReference type="ARBA" id="ARBA00023224"/>
    </source>
</evidence>
<evidence type="ECO:0000256" key="8">
    <source>
        <dbReference type="ARBA" id="ARBA00023040"/>
    </source>
</evidence>
<evidence type="ECO:0000256" key="10">
    <source>
        <dbReference type="ARBA" id="ARBA00023170"/>
    </source>
</evidence>
<evidence type="ECO:0000256" key="2">
    <source>
        <dbReference type="ARBA" id="ARBA00004651"/>
    </source>
</evidence>
<dbReference type="HOGENOM" id="CLU_058641_4_0_1"/>
<proteinExistence type="inferred from homology"/>
<comment type="subcellular location">
    <subcellularLocation>
        <location evidence="2 13">Cell membrane</location>
        <topology evidence="2 13">Multi-pass membrane protein</topology>
    </subcellularLocation>
</comment>
<keyword evidence="11" id="KW-0325">Glycoprotein</keyword>
<dbReference type="eggNOG" id="ENOG502RD1P">
    <property type="taxonomic scope" value="Eukaryota"/>
</dbReference>
<dbReference type="Proteomes" id="UP000005225">
    <property type="component" value="Unassembled WGS sequence"/>
</dbReference>
<dbReference type="EMBL" id="AAQR03184406">
    <property type="status" value="NOT_ANNOTATED_CDS"/>
    <property type="molecule type" value="Genomic_DNA"/>
</dbReference>
<keyword evidence="7 13" id="KW-1133">Transmembrane helix</keyword>
<evidence type="ECO:0000256" key="3">
    <source>
        <dbReference type="ARBA" id="ARBA00010663"/>
    </source>
</evidence>
<comment type="similarity">
    <text evidence="3 13">Belongs to the G-protein coupled receptor 1 family.</text>
</comment>
<feature type="transmembrane region" description="Helical" evidence="13">
    <location>
        <begin position="281"/>
        <end position="302"/>
    </location>
</feature>
<dbReference type="SUPFAM" id="SSF81321">
    <property type="entry name" value="Family A G protein-coupled receptor-like"/>
    <property type="match status" value="1"/>
</dbReference>
<dbReference type="OMA" id="CFSWIRN"/>
<dbReference type="GO" id="GO:0007606">
    <property type="term" value="P:sensory perception of chemical stimulus"/>
    <property type="evidence" value="ECO:0007669"/>
    <property type="project" value="UniProtKB-ARBA"/>
</dbReference>
<dbReference type="PANTHER" id="PTHR24062">
    <property type="entry name" value="VOMERONASAL TYPE-1 RECEPTOR"/>
    <property type="match status" value="1"/>
</dbReference>
<dbReference type="Pfam" id="PF03402">
    <property type="entry name" value="V1R"/>
    <property type="match status" value="1"/>
</dbReference>
<evidence type="ECO:0000256" key="11">
    <source>
        <dbReference type="ARBA" id="ARBA00023180"/>
    </source>
</evidence>
<keyword evidence="16" id="KW-1185">Reference proteome</keyword>
<feature type="transmembrane region" description="Helical" evidence="13">
    <location>
        <begin position="137"/>
        <end position="158"/>
    </location>
</feature>
<dbReference type="GO" id="GO:0016503">
    <property type="term" value="F:pheromone receptor activity"/>
    <property type="evidence" value="ECO:0007669"/>
    <property type="project" value="InterPro"/>
</dbReference>
<dbReference type="PROSITE" id="PS50262">
    <property type="entry name" value="G_PROTEIN_RECEP_F1_2"/>
    <property type="match status" value="1"/>
</dbReference>
<dbReference type="GO" id="GO:0005886">
    <property type="term" value="C:plasma membrane"/>
    <property type="evidence" value="ECO:0007669"/>
    <property type="project" value="UniProtKB-SubCell"/>
</dbReference>
<evidence type="ECO:0000256" key="1">
    <source>
        <dbReference type="ARBA" id="ARBA00003878"/>
    </source>
</evidence>
<dbReference type="EMBL" id="AAQR03184408">
    <property type="status" value="NOT_ANNOTATED_CDS"/>
    <property type="molecule type" value="Genomic_DNA"/>
</dbReference>
<sequence length="352" mass="40257">HVCSSHVSSVMVLNVNCKSIQSLCEAFCHRNDCCCNLKENMPNDRIASRDLAMGIIFLSQSVLGILGNFSLLYHYLSPYYTKGRLKSTDLILKHLTIANSLVILSTGVPQTLAVWGLKHFFDDFGCKLLLYVQRVGRGMSIGTTCLLSVFQTIVISPINSRWKALKIKSPKYIDRIIHYYWILYIVANFIFPVYAVVKWNSKNITQKRDFGYCSSIGHDKIVDLLYAALLVFPEVLFSVLTILSSGSLIFILYRHKQQVQHLHRTNMSYKFSPEWRATKSILVLVSTFVTFHTFSSVFYAGIGVFYNLSWWSVNSGALMSVCFPTVSPFVLMSRDSTIFRLCFFWVKNRKFS</sequence>
<evidence type="ECO:0000256" key="7">
    <source>
        <dbReference type="ARBA" id="ARBA00022989"/>
    </source>
</evidence>
<evidence type="ECO:0000256" key="4">
    <source>
        <dbReference type="ARBA" id="ARBA00022475"/>
    </source>
</evidence>
<dbReference type="InterPro" id="IPR017452">
    <property type="entry name" value="GPCR_Rhodpsn_7TM"/>
</dbReference>
<organism evidence="15 16">
    <name type="scientific">Otolemur garnettii</name>
    <name type="common">Small-eared galago</name>
    <name type="synonym">Garnett's greater bushbaby</name>
    <dbReference type="NCBI Taxonomy" id="30611"/>
    <lineage>
        <taxon>Eukaryota</taxon>
        <taxon>Metazoa</taxon>
        <taxon>Chordata</taxon>
        <taxon>Craniata</taxon>
        <taxon>Vertebrata</taxon>
        <taxon>Euteleostomi</taxon>
        <taxon>Mammalia</taxon>
        <taxon>Eutheria</taxon>
        <taxon>Euarchontoglires</taxon>
        <taxon>Primates</taxon>
        <taxon>Strepsirrhini</taxon>
        <taxon>Lorisiformes</taxon>
        <taxon>Galagidae</taxon>
        <taxon>Otolemur</taxon>
    </lineage>
</organism>
<reference evidence="15" key="3">
    <citation type="submission" date="2025-09" db="UniProtKB">
        <authorList>
            <consortium name="Ensembl"/>
        </authorList>
    </citation>
    <scope>IDENTIFICATION</scope>
</reference>
<keyword evidence="4 13" id="KW-1003">Cell membrane</keyword>
<dbReference type="AlphaFoldDB" id="H0XHG2"/>
<reference evidence="16" key="1">
    <citation type="submission" date="2011-03" db="EMBL/GenBank/DDBJ databases">
        <title>Version 3 of the genome sequence of Otolemur garnettii (Bushbaby).</title>
        <authorList>
            <consortium name="The Broad Institute Genome Sequencing Platform"/>
            <person name="Di Palma F."/>
            <person name="Johnson J."/>
            <person name="Lander E.S."/>
            <person name="Lindblad-Toh K."/>
            <person name="Jaffe D.B."/>
            <person name="Gnerre S."/>
            <person name="MacCallum I."/>
            <person name="Przybylski D."/>
            <person name="Ribeiro F.J."/>
            <person name="Burton J.N."/>
            <person name="Walker B.J."/>
            <person name="Sharpe T."/>
            <person name="Hall G."/>
        </authorList>
    </citation>
    <scope>NUCLEOTIDE SEQUENCE [LARGE SCALE GENOMIC DNA]</scope>
</reference>
<evidence type="ECO:0000313" key="15">
    <source>
        <dbReference type="Ensembl" id="ENSOGAP00000015552.1"/>
    </source>
</evidence>
<evidence type="ECO:0000256" key="5">
    <source>
        <dbReference type="ARBA" id="ARBA00022507"/>
    </source>
</evidence>
<evidence type="ECO:0000259" key="14">
    <source>
        <dbReference type="PROSITE" id="PS50262"/>
    </source>
</evidence>
<feature type="transmembrane region" description="Helical" evidence="13">
    <location>
        <begin position="97"/>
        <end position="117"/>
    </location>
</feature>
<dbReference type="GeneTree" id="ENSGT00960000186612"/>
<protein>
    <recommendedName>
        <fullName evidence="13">Vomeronasal type-1 receptor</fullName>
    </recommendedName>
</protein>
<name>H0XHG2_OTOGA</name>
<feature type="transmembrane region" description="Helical" evidence="13">
    <location>
        <begin position="308"/>
        <end position="331"/>
    </location>
</feature>
<evidence type="ECO:0000256" key="9">
    <source>
        <dbReference type="ARBA" id="ARBA00023136"/>
    </source>
</evidence>
<evidence type="ECO:0000256" key="6">
    <source>
        <dbReference type="ARBA" id="ARBA00022692"/>
    </source>
</evidence>
<feature type="domain" description="G-protein coupled receptors family 1 profile" evidence="14">
    <location>
        <begin position="67"/>
        <end position="331"/>
    </location>
</feature>
<keyword evidence="10 13" id="KW-0675">Receptor</keyword>
<dbReference type="EMBL" id="AAQR03184407">
    <property type="status" value="NOT_ANNOTATED_CDS"/>
    <property type="molecule type" value="Genomic_DNA"/>
</dbReference>
<feature type="transmembrane region" description="Helical" evidence="13">
    <location>
        <begin position="179"/>
        <end position="197"/>
    </location>
</feature>
<feature type="transmembrane region" description="Helical" evidence="13">
    <location>
        <begin position="51"/>
        <end position="76"/>
    </location>
</feature>
<dbReference type="InterPro" id="IPR004072">
    <property type="entry name" value="Vmron_rcpt_1"/>
</dbReference>
<keyword evidence="6 13" id="KW-0812">Transmembrane</keyword>